<evidence type="ECO:0000313" key="5">
    <source>
        <dbReference type="Proteomes" id="UP000283509"/>
    </source>
</evidence>
<dbReference type="Pfam" id="PF00075">
    <property type="entry name" value="RNase_H"/>
    <property type="match status" value="1"/>
</dbReference>
<dbReference type="OrthoDB" id="6372692at2759"/>
<dbReference type="InterPro" id="IPR002156">
    <property type="entry name" value="RNaseH_domain"/>
</dbReference>
<dbReference type="Gene3D" id="3.30.420.10">
    <property type="entry name" value="Ribonuclease H-like superfamily/Ribonuclease H"/>
    <property type="match status" value="1"/>
</dbReference>
<feature type="compositionally biased region" description="Polar residues" evidence="1">
    <location>
        <begin position="222"/>
        <end position="249"/>
    </location>
</feature>
<feature type="domain" description="RNase H type-1" evidence="2">
    <location>
        <begin position="874"/>
        <end position="951"/>
    </location>
</feature>
<dbReference type="PANTHER" id="PTHR36688:SF2">
    <property type="entry name" value="ENDONUCLEASE_EXONUCLEASE_PHOSPHATASE DOMAIN-CONTAINING PROTEIN"/>
    <property type="match status" value="1"/>
</dbReference>
<dbReference type="InterPro" id="IPR052560">
    <property type="entry name" value="RdDP_mobile_element"/>
</dbReference>
<dbReference type="EMBL" id="QCYY01003212">
    <property type="protein sequence ID" value="ROT64666.1"/>
    <property type="molecule type" value="Genomic_DNA"/>
</dbReference>
<feature type="region of interest" description="Disordered" evidence="1">
    <location>
        <begin position="180"/>
        <end position="322"/>
    </location>
</feature>
<dbReference type="GO" id="GO:0004523">
    <property type="term" value="F:RNA-DNA hybrid ribonuclease activity"/>
    <property type="evidence" value="ECO:0007669"/>
    <property type="project" value="InterPro"/>
</dbReference>
<dbReference type="GO" id="GO:0003964">
    <property type="term" value="F:RNA-directed DNA polymerase activity"/>
    <property type="evidence" value="ECO:0007669"/>
    <property type="project" value="UniProtKB-KW"/>
</dbReference>
<dbReference type="Gene3D" id="3.60.10.10">
    <property type="entry name" value="Endonuclease/exonuclease/phosphatase"/>
    <property type="match status" value="1"/>
</dbReference>
<accession>A0A3R7MLB1</accession>
<comment type="caution">
    <text evidence="4">The sequence shown here is derived from an EMBL/GenBank/DDBJ whole genome shotgun (WGS) entry which is preliminary data.</text>
</comment>
<dbReference type="InterPro" id="IPR012337">
    <property type="entry name" value="RNaseH-like_sf"/>
</dbReference>
<evidence type="ECO:0000313" key="4">
    <source>
        <dbReference type="EMBL" id="ROT64666.1"/>
    </source>
</evidence>
<dbReference type="SUPFAM" id="SSF53098">
    <property type="entry name" value="Ribonuclease H-like"/>
    <property type="match status" value="1"/>
</dbReference>
<dbReference type="Proteomes" id="UP000283509">
    <property type="component" value="Unassembled WGS sequence"/>
</dbReference>
<dbReference type="InterPro" id="IPR005135">
    <property type="entry name" value="Endo/exonuclease/phosphatase"/>
</dbReference>
<dbReference type="InterPro" id="IPR036691">
    <property type="entry name" value="Endo/exonu/phosph_ase_sf"/>
</dbReference>
<dbReference type="GO" id="GO:0003676">
    <property type="term" value="F:nucleic acid binding"/>
    <property type="evidence" value="ECO:0007669"/>
    <property type="project" value="InterPro"/>
</dbReference>
<dbReference type="PANTHER" id="PTHR36688">
    <property type="entry name" value="ENDO/EXONUCLEASE/PHOSPHATASE DOMAIN-CONTAINING PROTEIN"/>
    <property type="match status" value="1"/>
</dbReference>
<feature type="region of interest" description="Disordered" evidence="1">
    <location>
        <begin position="37"/>
        <end position="83"/>
    </location>
</feature>
<feature type="compositionally biased region" description="Polar residues" evidence="1">
    <location>
        <begin position="191"/>
        <end position="215"/>
    </location>
</feature>
<sequence length="955" mass="107777">MDEALNWLLEELVIHAVSEGARRVDLTNWPSTLSARERDELNRRSGYPRRQRRSSSEVVNSAGSATRGAGSWLPSTREKGCDARDPTTLQILRNTKVLSNDKTINIAPYTPPPKKSIMVLEGYPLGFPLDRIRDHPLVESASRLISRPSKEETRQVQRLVYSSGEPIPVEQRTPRVFTRKLHTWNRPANPDTISSPKNNIATGTPPSIPSDQSIPETPPHNPQQSVSPNTQDLPDITPSHSTTTPASETTHGRTQRKRFRRSSPTSDIHDGTEHSLQDTLHLQDDTPTSQQQTPMDDAFDQHFPPLGTVYHSTSNNGSPPETLLKSDISLSNYTAYHQYQSQGNRGLSILVRKDLHVERLPFRRFCGAEVEAMGVTVSLKNTTLQIYNIYRPPKATATLKLDHIFAAVSNSPSILCGDFNAHSPTWNCPSSPSANRSCRTGLYLNRMLQDFPHSSLLNRHIPTHLRGGVLDLSFVSTDLLPIASWALHPYLTSDHYASTITLNIPPIQKPPTVPHWHFKKADWHKFTFILEEWAESYTPSQDLDTKEEEIVSALHHAANQAIPTYKPTSYIHSNKWYYSDRVRELRHRLILRKTLKKHPSPTILENFRVAQRLIQKEIQIIRSDSWLKWCESLNAHTSLHDLWQKLNLVSGKFRRQPCHPRPLQVAEGLIHTFQSRSTSSQLPPSTINRIQRLKPERETSIQVAISTPAESDVPFTQHEINQALKTSKDTAPGIDRVTYSMLNHLGTHALSHVWSLFNDSLHSGPVHLLTLMPRQNHGACSSDKITAFRGPLPRSLPWHSEVFRCLDAFNLQPSITSRGIDRPHRGYRAPLPWEPQHVTITTKNLPLSKARCSQNDFRHLQASIDSIENNEDIATFYTDGSVEQSSGRAGAAFMHDGSLHGQRLSNDTTILQAELFAIRAALHCALRCAKNTVYILTDSLPALHTLQQQYHQDNI</sequence>
<dbReference type="AlphaFoldDB" id="A0A3R7MLB1"/>
<dbReference type="InterPro" id="IPR036397">
    <property type="entry name" value="RNaseH_sf"/>
</dbReference>
<feature type="compositionally biased region" description="Low complexity" evidence="1">
    <location>
        <begin position="285"/>
        <end position="296"/>
    </location>
</feature>
<protein>
    <submittedName>
        <fullName evidence="4">Putative RNA-directed DNA polymerase from mobile element jockey-like</fullName>
    </submittedName>
</protein>
<keyword evidence="5" id="KW-1185">Reference proteome</keyword>
<dbReference type="STRING" id="6689.A0A3R7MLB1"/>
<feature type="compositionally biased region" description="Polar residues" evidence="1">
    <location>
        <begin position="310"/>
        <end position="319"/>
    </location>
</feature>
<evidence type="ECO:0000256" key="1">
    <source>
        <dbReference type="SAM" id="MobiDB-lite"/>
    </source>
</evidence>
<proteinExistence type="predicted"/>
<name>A0A3R7MLB1_PENVA</name>
<reference evidence="4 5" key="2">
    <citation type="submission" date="2019-01" db="EMBL/GenBank/DDBJ databases">
        <title>The decoding of complex shrimp genome reveals the adaptation for benthos swimmer, frequently molting mechanism and breeding impact on genome.</title>
        <authorList>
            <person name="Sun Y."/>
            <person name="Gao Y."/>
            <person name="Yu Y."/>
        </authorList>
    </citation>
    <scope>NUCLEOTIDE SEQUENCE [LARGE SCALE GENOMIC DNA]</scope>
    <source>
        <tissue evidence="4">Muscle</tissue>
    </source>
</reference>
<keyword evidence="4" id="KW-0695">RNA-directed DNA polymerase</keyword>
<dbReference type="SUPFAM" id="SSF56219">
    <property type="entry name" value="DNase I-like"/>
    <property type="match status" value="1"/>
</dbReference>
<evidence type="ECO:0000259" key="2">
    <source>
        <dbReference type="Pfam" id="PF00075"/>
    </source>
</evidence>
<organism evidence="4 5">
    <name type="scientific">Penaeus vannamei</name>
    <name type="common">Whiteleg shrimp</name>
    <name type="synonym">Litopenaeus vannamei</name>
    <dbReference type="NCBI Taxonomy" id="6689"/>
    <lineage>
        <taxon>Eukaryota</taxon>
        <taxon>Metazoa</taxon>
        <taxon>Ecdysozoa</taxon>
        <taxon>Arthropoda</taxon>
        <taxon>Crustacea</taxon>
        <taxon>Multicrustacea</taxon>
        <taxon>Malacostraca</taxon>
        <taxon>Eumalacostraca</taxon>
        <taxon>Eucarida</taxon>
        <taxon>Decapoda</taxon>
        <taxon>Dendrobranchiata</taxon>
        <taxon>Penaeoidea</taxon>
        <taxon>Penaeidae</taxon>
        <taxon>Penaeus</taxon>
    </lineage>
</organism>
<feature type="compositionally biased region" description="Basic and acidic residues" evidence="1">
    <location>
        <begin position="267"/>
        <end position="284"/>
    </location>
</feature>
<keyword evidence="4" id="KW-0808">Transferase</keyword>
<feature type="domain" description="Endonuclease/exonuclease/phosphatase" evidence="3">
    <location>
        <begin position="385"/>
        <end position="497"/>
    </location>
</feature>
<reference evidence="4 5" key="1">
    <citation type="submission" date="2018-04" db="EMBL/GenBank/DDBJ databases">
        <authorList>
            <person name="Zhang X."/>
            <person name="Yuan J."/>
            <person name="Li F."/>
            <person name="Xiang J."/>
        </authorList>
    </citation>
    <scope>NUCLEOTIDE SEQUENCE [LARGE SCALE GENOMIC DNA]</scope>
    <source>
        <tissue evidence="4">Muscle</tissue>
    </source>
</reference>
<dbReference type="Pfam" id="PF14529">
    <property type="entry name" value="Exo_endo_phos_2"/>
    <property type="match status" value="1"/>
</dbReference>
<keyword evidence="4" id="KW-0548">Nucleotidyltransferase</keyword>
<evidence type="ECO:0000259" key="3">
    <source>
        <dbReference type="Pfam" id="PF14529"/>
    </source>
</evidence>
<gene>
    <name evidence="4" type="ORF">C7M84_017384</name>
</gene>